<protein>
    <recommendedName>
        <fullName evidence="3">WxL domain-containing protein</fullName>
    </recommendedName>
</protein>
<sequence length="266" mass="29419">MKKINYQILLSLAIFSISAFAFAPTAIGESNVSGNGTINFEGEYAQEVRDPEHPETILNPGDSPKTSGDLRIDFVPQFNFGSNKISDKDEKYYGNAQLFHDKTGARGNFIQISDYRGTGSGWILQVRQETQFRNDTTTNKELNGAVISLDQSWANSTRSEMEAPIVSKDVIRINNIGETYNLAEASQGKGQGTWSINFGASIENDKGRKDTLSPKMDTHGKPMLDPAFENKPIYQNEALTLSIPGATKKDPVNYQTVITWILSELP</sequence>
<feature type="domain" description="WxL" evidence="3">
    <location>
        <begin position="30"/>
        <end position="266"/>
    </location>
</feature>
<dbReference type="Proteomes" id="UP000195139">
    <property type="component" value="Unassembled WGS sequence"/>
</dbReference>
<name>A0A242CFF3_9ENTE</name>
<feature type="signal peptide" evidence="2">
    <location>
        <begin position="1"/>
        <end position="21"/>
    </location>
</feature>
<feature type="compositionally biased region" description="Basic and acidic residues" evidence="1">
    <location>
        <begin position="205"/>
        <end position="222"/>
    </location>
</feature>
<proteinExistence type="predicted"/>
<dbReference type="Pfam" id="PF13731">
    <property type="entry name" value="WxL"/>
    <property type="match status" value="1"/>
</dbReference>
<evidence type="ECO:0000313" key="6">
    <source>
        <dbReference type="Proteomes" id="UP000195139"/>
    </source>
</evidence>
<evidence type="ECO:0000256" key="2">
    <source>
        <dbReference type="SAM" id="SignalP"/>
    </source>
</evidence>
<dbReference type="AlphaFoldDB" id="A0A242CFF3"/>
<dbReference type="EMBL" id="NGLE02000001">
    <property type="protein sequence ID" value="MEI5994478.1"/>
    <property type="molecule type" value="Genomic_DNA"/>
</dbReference>
<evidence type="ECO:0000313" key="4">
    <source>
        <dbReference type="EMBL" id="MEI5994478.1"/>
    </source>
</evidence>
<feature type="chain" id="PRO_5039375300" description="WxL domain-containing protein" evidence="2">
    <location>
        <begin position="22"/>
        <end position="266"/>
    </location>
</feature>
<dbReference type="STRING" id="1834181.A5880_001941"/>
<evidence type="ECO:0000313" key="5">
    <source>
        <dbReference type="EMBL" id="OTO08941.1"/>
    </source>
</evidence>
<accession>A0A242CFF3</accession>
<gene>
    <name evidence="5" type="ORF">A5880_001941</name>
    <name evidence="4" type="ORF">A5880_002036</name>
</gene>
<evidence type="ECO:0000256" key="1">
    <source>
        <dbReference type="SAM" id="MobiDB-lite"/>
    </source>
</evidence>
<dbReference type="InterPro" id="IPR027994">
    <property type="entry name" value="WxL_dom"/>
</dbReference>
<organism evidence="5">
    <name type="scientific">Candidatus Enterococcus mansonii</name>
    <dbReference type="NCBI Taxonomy" id="1834181"/>
    <lineage>
        <taxon>Bacteria</taxon>
        <taxon>Bacillati</taxon>
        <taxon>Bacillota</taxon>
        <taxon>Bacilli</taxon>
        <taxon>Lactobacillales</taxon>
        <taxon>Enterococcaceae</taxon>
        <taxon>Enterococcus</taxon>
    </lineage>
</organism>
<keyword evidence="2" id="KW-0732">Signal</keyword>
<comment type="caution">
    <text evidence="5">The sequence shown here is derived from an EMBL/GenBank/DDBJ whole genome shotgun (WGS) entry which is preliminary data.</text>
</comment>
<keyword evidence="6" id="KW-1185">Reference proteome</keyword>
<reference evidence="5" key="1">
    <citation type="submission" date="2017-05" db="EMBL/GenBank/DDBJ databases">
        <title>The Genome Sequence of Enterococcus sp. 4G2_DIV0659.</title>
        <authorList>
            <consortium name="The Broad Institute Genomics Platform"/>
            <consortium name="The Broad Institute Genomic Center for Infectious Diseases"/>
            <person name="Earl A."/>
            <person name="Manson A."/>
            <person name="Schwartman J."/>
            <person name="Gilmore M."/>
            <person name="Abouelleil A."/>
            <person name="Cao P."/>
            <person name="Chapman S."/>
            <person name="Cusick C."/>
            <person name="Shea T."/>
            <person name="Young S."/>
            <person name="Neafsey D."/>
            <person name="Nusbaum C."/>
            <person name="Birren B."/>
        </authorList>
    </citation>
    <scope>NUCLEOTIDE SEQUENCE [LARGE SCALE GENOMIC DNA]</scope>
    <source>
        <strain evidence="5">4G2_DIV0659</strain>
    </source>
</reference>
<reference evidence="4 6" key="2">
    <citation type="submission" date="2018-07" db="EMBL/GenBank/DDBJ databases">
        <title>The Genome Sequence of Enterococcus sp. DIV0659b.</title>
        <authorList>
            <consortium name="The Broad Institute Genomics Platform"/>
            <consortium name="The Broad Institute Genomic Center for Infectious Diseases"/>
            <person name="Earl A."/>
            <person name="Manson A."/>
            <person name="Schwartman J."/>
            <person name="Gilmore M."/>
            <person name="Abouelleil A."/>
            <person name="Cao P."/>
            <person name="Chapman S."/>
            <person name="Cusick C."/>
            <person name="Shea T."/>
            <person name="Young S."/>
            <person name="Neafsey D."/>
            <person name="Nusbaum C."/>
            <person name="Birren B."/>
        </authorList>
    </citation>
    <scope>NUCLEOTIDE SEQUENCE [LARGE SCALE GENOMIC DNA]</scope>
    <source>
        <strain evidence="4 6">4G2_DIV0659</strain>
    </source>
</reference>
<dbReference type="EMBL" id="NGLE01000002">
    <property type="protein sequence ID" value="OTO08941.1"/>
    <property type="molecule type" value="Genomic_DNA"/>
</dbReference>
<feature type="region of interest" description="Disordered" evidence="1">
    <location>
        <begin position="205"/>
        <end position="226"/>
    </location>
</feature>
<evidence type="ECO:0000259" key="3">
    <source>
        <dbReference type="Pfam" id="PF13731"/>
    </source>
</evidence>
<dbReference type="RefSeq" id="WP_256924819.1">
    <property type="nucleotide sequence ID" value="NZ_NGLE02000001.1"/>
</dbReference>